<organism evidence="3 4">
    <name type="scientific">Panagrolaimus superbus</name>
    <dbReference type="NCBI Taxonomy" id="310955"/>
    <lineage>
        <taxon>Eukaryota</taxon>
        <taxon>Metazoa</taxon>
        <taxon>Ecdysozoa</taxon>
        <taxon>Nematoda</taxon>
        <taxon>Chromadorea</taxon>
        <taxon>Rhabditida</taxon>
        <taxon>Tylenchina</taxon>
        <taxon>Panagrolaimomorpha</taxon>
        <taxon>Panagrolaimoidea</taxon>
        <taxon>Panagrolaimidae</taxon>
        <taxon>Panagrolaimus</taxon>
    </lineage>
</organism>
<reference evidence="4" key="1">
    <citation type="submission" date="2022-11" db="UniProtKB">
        <authorList>
            <consortium name="WormBaseParasite"/>
        </authorList>
    </citation>
    <scope>IDENTIFICATION</scope>
</reference>
<dbReference type="PROSITE" id="PS00649">
    <property type="entry name" value="G_PROTEIN_RECEP_F2_1"/>
    <property type="match status" value="1"/>
</dbReference>
<dbReference type="SUPFAM" id="SSF111418">
    <property type="entry name" value="Hormone receptor domain"/>
    <property type="match status" value="1"/>
</dbReference>
<dbReference type="GO" id="GO:0008528">
    <property type="term" value="F:G protein-coupled peptide receptor activity"/>
    <property type="evidence" value="ECO:0007669"/>
    <property type="project" value="TreeGrafter"/>
</dbReference>
<dbReference type="InterPro" id="IPR001879">
    <property type="entry name" value="GPCR_2_extracellular_dom"/>
</dbReference>
<evidence type="ECO:0000313" key="3">
    <source>
        <dbReference type="Proteomes" id="UP000887577"/>
    </source>
</evidence>
<dbReference type="Gene3D" id="4.10.1240.10">
    <property type="entry name" value="GPCR, family 2, extracellular hormone receptor domain"/>
    <property type="match status" value="1"/>
</dbReference>
<keyword evidence="1" id="KW-1133">Transmembrane helix</keyword>
<dbReference type="InterPro" id="IPR036445">
    <property type="entry name" value="GPCR_2_extracell_dom_sf"/>
</dbReference>
<protein>
    <submittedName>
        <fullName evidence="4">G-protein coupled receptors family 2 profile 1 domain-containing protein</fullName>
    </submittedName>
</protein>
<dbReference type="AlphaFoldDB" id="A0A914YYH6"/>
<dbReference type="InterPro" id="IPR017983">
    <property type="entry name" value="GPCR_2_secretin-like_CS"/>
</dbReference>
<evidence type="ECO:0000259" key="2">
    <source>
        <dbReference type="PROSITE" id="PS50227"/>
    </source>
</evidence>
<evidence type="ECO:0000313" key="4">
    <source>
        <dbReference type="WBParaSite" id="PSU_v2.g4694.t1"/>
    </source>
</evidence>
<dbReference type="SMART" id="SM00008">
    <property type="entry name" value="HormR"/>
    <property type="match status" value="1"/>
</dbReference>
<dbReference type="GO" id="GO:0007188">
    <property type="term" value="P:adenylate cyclase-modulating G protein-coupled receptor signaling pathway"/>
    <property type="evidence" value="ECO:0007669"/>
    <property type="project" value="TreeGrafter"/>
</dbReference>
<feature type="transmembrane region" description="Helical" evidence="1">
    <location>
        <begin position="157"/>
        <end position="177"/>
    </location>
</feature>
<dbReference type="Pfam" id="PF02793">
    <property type="entry name" value="HRM"/>
    <property type="match status" value="1"/>
</dbReference>
<accession>A0A914YYH6</accession>
<dbReference type="PANTHER" id="PTHR45620">
    <property type="entry name" value="PDF RECEPTOR-LIKE PROTEIN-RELATED"/>
    <property type="match status" value="1"/>
</dbReference>
<dbReference type="InterPro" id="IPR050332">
    <property type="entry name" value="GPCR_2"/>
</dbReference>
<dbReference type="PROSITE" id="PS50227">
    <property type="entry name" value="G_PROTEIN_RECEP_F2_3"/>
    <property type="match status" value="1"/>
</dbReference>
<dbReference type="Proteomes" id="UP000887577">
    <property type="component" value="Unplaced"/>
</dbReference>
<keyword evidence="1" id="KW-0472">Membrane</keyword>
<dbReference type="PANTHER" id="PTHR45620:SF17">
    <property type="entry name" value="PDF RECEPTOR"/>
    <property type="match status" value="1"/>
</dbReference>
<name>A0A914YYH6_9BILA</name>
<keyword evidence="1" id="KW-0812">Transmembrane</keyword>
<dbReference type="GO" id="GO:0005886">
    <property type="term" value="C:plasma membrane"/>
    <property type="evidence" value="ECO:0007669"/>
    <property type="project" value="TreeGrafter"/>
</dbReference>
<proteinExistence type="predicted"/>
<evidence type="ECO:0000256" key="1">
    <source>
        <dbReference type="SAM" id="Phobius"/>
    </source>
</evidence>
<feature type="domain" description="G-protein coupled receptors family 2 profile 1" evidence="2">
    <location>
        <begin position="37"/>
        <end position="129"/>
    </location>
</feature>
<dbReference type="WBParaSite" id="PSU_v2.g4694.t1">
    <property type="protein sequence ID" value="PSU_v2.g4694.t1"/>
    <property type="gene ID" value="PSU_v2.g4694"/>
</dbReference>
<keyword evidence="3" id="KW-1185">Reference proteome</keyword>
<sequence length="183" mass="20161">MSQFGGFSVDEHSANVSSNGLLSLEGLRSNLAETMEQCMQALERSGLSPYGNPDDSPSWCNATWDTVLCWPSTRSNTSITLQCPPLKGLDPTKNITKFCHASGRWMGKTEDDFTRSHGWTNFTMCFTQEVVDIMKNLNNGSLGIAQDVAKNARKLEFIGLGLSLASLIFGICMRINVLPTRIF</sequence>